<evidence type="ECO:0000259" key="12">
    <source>
        <dbReference type="Pfam" id="PF01435"/>
    </source>
</evidence>
<evidence type="ECO:0000313" key="14">
    <source>
        <dbReference type="Proteomes" id="UP000284379"/>
    </source>
</evidence>
<keyword evidence="7 11" id="KW-1133">Transmembrane helix</keyword>
<dbReference type="Proteomes" id="UP000284379">
    <property type="component" value="Unassembled WGS sequence"/>
</dbReference>
<dbReference type="PANTHER" id="PTHR43221">
    <property type="entry name" value="PROTEASE HTPX"/>
    <property type="match status" value="1"/>
</dbReference>
<dbReference type="GO" id="GO:0046872">
    <property type="term" value="F:metal ion binding"/>
    <property type="evidence" value="ECO:0007669"/>
    <property type="project" value="UniProtKB-KW"/>
</dbReference>
<comment type="caution">
    <text evidence="13">The sequence shown here is derived from an EMBL/GenBank/DDBJ whole genome shotgun (WGS) entry which is preliminary data.</text>
</comment>
<dbReference type="EMBL" id="QSGO01000008">
    <property type="protein sequence ID" value="RHB34661.1"/>
    <property type="molecule type" value="Genomic_DNA"/>
</dbReference>
<feature type="transmembrane region" description="Helical" evidence="11">
    <location>
        <begin position="60"/>
        <end position="81"/>
    </location>
</feature>
<evidence type="ECO:0000256" key="5">
    <source>
        <dbReference type="ARBA" id="ARBA00022801"/>
    </source>
</evidence>
<evidence type="ECO:0000313" key="13">
    <source>
        <dbReference type="EMBL" id="RHB34661.1"/>
    </source>
</evidence>
<evidence type="ECO:0000256" key="3">
    <source>
        <dbReference type="ARBA" id="ARBA00022692"/>
    </source>
</evidence>
<organism evidence="13 14">
    <name type="scientific">Bacteroides nordii</name>
    <dbReference type="NCBI Taxonomy" id="291645"/>
    <lineage>
        <taxon>Bacteria</taxon>
        <taxon>Pseudomonadati</taxon>
        <taxon>Bacteroidota</taxon>
        <taxon>Bacteroidia</taxon>
        <taxon>Bacteroidales</taxon>
        <taxon>Bacteroidaceae</taxon>
        <taxon>Bacteroides</taxon>
    </lineage>
</organism>
<dbReference type="InterPro" id="IPR050083">
    <property type="entry name" value="HtpX_protease"/>
</dbReference>
<feature type="transmembrane region" description="Helical" evidence="11">
    <location>
        <begin position="215"/>
        <end position="239"/>
    </location>
</feature>
<dbReference type="Gene3D" id="3.30.2010.10">
    <property type="entry name" value="Metalloproteases ('zincins'), catalytic domain"/>
    <property type="match status" value="1"/>
</dbReference>
<comment type="cofactor">
    <cofactor evidence="10">
        <name>Zn(2+)</name>
        <dbReference type="ChEBI" id="CHEBI:29105"/>
    </cofactor>
    <text evidence="10">Binds 1 zinc ion per subunit.</text>
</comment>
<proteinExistence type="inferred from homology"/>
<dbReference type="InterPro" id="IPR001915">
    <property type="entry name" value="Peptidase_M48"/>
</dbReference>
<keyword evidence="3 11" id="KW-0812">Transmembrane</keyword>
<feature type="domain" description="Peptidase M48" evidence="12">
    <location>
        <begin position="98"/>
        <end position="320"/>
    </location>
</feature>
<dbReference type="GO" id="GO:0004222">
    <property type="term" value="F:metalloendopeptidase activity"/>
    <property type="evidence" value="ECO:0007669"/>
    <property type="project" value="InterPro"/>
</dbReference>
<dbReference type="GO" id="GO:0006508">
    <property type="term" value="P:proteolysis"/>
    <property type="evidence" value="ECO:0007669"/>
    <property type="project" value="UniProtKB-KW"/>
</dbReference>
<keyword evidence="6 10" id="KW-0862">Zinc</keyword>
<keyword evidence="2 10" id="KW-0645">Protease</keyword>
<dbReference type="CDD" id="cd07340">
    <property type="entry name" value="M48B_Htpx_like"/>
    <property type="match status" value="1"/>
</dbReference>
<sequence>MQYIGIQTQQNRNNIRSVFLLFLFPCLVGVLSYLFCYLLVMLTQEQYVDYSRMDMVNDIFLQSIPYIIGGVTIWFLIAYFANTSIIKAATGAKTLERKENKRIYNLVENLCMSQGMKMPKINIINDSSLNAYASGINERTYTVTLSRGIIEKLDDQELEGVIAHELSHIRNRDVRLLIVSIVFVGIFSMLAQIAIRSIYYSSRARSSNSKGNGVIVLILIALIVAAIGYFFASLMRFAISRKREYMADAGAAEMTKNPLALASALRKISADPDIEAVKREDVAQLFIEHPGKQAKSSFSGLSGLFATHPPIKKRIEVLEQF</sequence>
<keyword evidence="8 10" id="KW-0482">Metalloprotease</keyword>
<feature type="transmembrane region" description="Helical" evidence="11">
    <location>
        <begin position="176"/>
        <end position="195"/>
    </location>
</feature>
<evidence type="ECO:0000256" key="4">
    <source>
        <dbReference type="ARBA" id="ARBA00022723"/>
    </source>
</evidence>
<reference evidence="13 14" key="1">
    <citation type="submission" date="2018-08" db="EMBL/GenBank/DDBJ databases">
        <title>A genome reference for cultivated species of the human gut microbiota.</title>
        <authorList>
            <person name="Zou Y."/>
            <person name="Xue W."/>
            <person name="Luo G."/>
        </authorList>
    </citation>
    <scope>NUCLEOTIDE SEQUENCE [LARGE SCALE GENOMIC DNA]</scope>
    <source>
        <strain evidence="13 14">AM40-30BH</strain>
    </source>
</reference>
<keyword evidence="4" id="KW-0479">Metal-binding</keyword>
<dbReference type="RefSeq" id="WP_122201620.1">
    <property type="nucleotide sequence ID" value="NZ_CABJFV010000008.1"/>
</dbReference>
<feature type="transmembrane region" description="Helical" evidence="11">
    <location>
        <begin position="18"/>
        <end position="40"/>
    </location>
</feature>
<name>A0A413VM65_9BACE</name>
<evidence type="ECO:0000256" key="11">
    <source>
        <dbReference type="SAM" id="Phobius"/>
    </source>
</evidence>
<dbReference type="PANTHER" id="PTHR43221:SF2">
    <property type="entry name" value="PROTEASE HTPX HOMOLOG"/>
    <property type="match status" value="1"/>
</dbReference>
<evidence type="ECO:0000256" key="6">
    <source>
        <dbReference type="ARBA" id="ARBA00022833"/>
    </source>
</evidence>
<evidence type="ECO:0000256" key="10">
    <source>
        <dbReference type="RuleBase" id="RU003983"/>
    </source>
</evidence>
<keyword evidence="1" id="KW-1003">Cell membrane</keyword>
<evidence type="ECO:0000256" key="8">
    <source>
        <dbReference type="ARBA" id="ARBA00023049"/>
    </source>
</evidence>
<evidence type="ECO:0000256" key="7">
    <source>
        <dbReference type="ARBA" id="ARBA00022989"/>
    </source>
</evidence>
<keyword evidence="5 10" id="KW-0378">Hydrolase</keyword>
<protein>
    <submittedName>
        <fullName evidence="13">Protease</fullName>
    </submittedName>
</protein>
<dbReference type="Pfam" id="PF01435">
    <property type="entry name" value="Peptidase_M48"/>
    <property type="match status" value="1"/>
</dbReference>
<dbReference type="AlphaFoldDB" id="A0A413VM65"/>
<accession>A0A413VM65</accession>
<comment type="similarity">
    <text evidence="10">Belongs to the peptidase M48 family.</text>
</comment>
<evidence type="ECO:0000256" key="1">
    <source>
        <dbReference type="ARBA" id="ARBA00022475"/>
    </source>
</evidence>
<keyword evidence="9 11" id="KW-0472">Membrane</keyword>
<gene>
    <name evidence="13" type="ORF">DW888_11915</name>
</gene>
<evidence type="ECO:0000256" key="9">
    <source>
        <dbReference type="ARBA" id="ARBA00023136"/>
    </source>
</evidence>
<evidence type="ECO:0000256" key="2">
    <source>
        <dbReference type="ARBA" id="ARBA00022670"/>
    </source>
</evidence>